<evidence type="ECO:0000256" key="4">
    <source>
        <dbReference type="ARBA" id="ARBA00023186"/>
    </source>
</evidence>
<dbReference type="InterPro" id="IPR009000">
    <property type="entry name" value="Transl_B-barrel_sf"/>
</dbReference>
<evidence type="ECO:0000256" key="5">
    <source>
        <dbReference type="HAMAP-Rule" id="MF_00014"/>
    </source>
</evidence>
<comment type="function">
    <text evidence="5">An accessory protein needed during the final step in the assembly of 30S ribosomal subunit, possibly for assembly of the head region. Essential for efficient processing of 16S rRNA. May be needed both before and after RbfA during the maturation of 16S rRNA. It has affinity for free ribosomal 30S subunits but not for 70S ribosomes.</text>
</comment>
<evidence type="ECO:0000313" key="9">
    <source>
        <dbReference type="Proteomes" id="UP000518887"/>
    </source>
</evidence>
<dbReference type="InterPro" id="IPR002676">
    <property type="entry name" value="RimM_N"/>
</dbReference>
<keyword evidence="2 5" id="KW-0690">Ribosome biogenesis</keyword>
<reference evidence="8 9" key="1">
    <citation type="submission" date="2020-08" db="EMBL/GenBank/DDBJ databases">
        <title>Genomic Encyclopedia of Type Strains, Phase IV (KMG-IV): sequencing the most valuable type-strain genomes for metagenomic binning, comparative biology and taxonomic classification.</title>
        <authorList>
            <person name="Goeker M."/>
        </authorList>
    </citation>
    <scope>NUCLEOTIDE SEQUENCE [LARGE SCALE GENOMIC DNA]</scope>
    <source>
        <strain evidence="8 9">DSM 103462</strain>
    </source>
</reference>
<evidence type="ECO:0000256" key="3">
    <source>
        <dbReference type="ARBA" id="ARBA00022552"/>
    </source>
</evidence>
<proteinExistence type="inferred from homology"/>
<name>A0A7W8G9A8_9SPIR</name>
<dbReference type="Pfam" id="PF24986">
    <property type="entry name" value="PRC_RimM"/>
    <property type="match status" value="1"/>
</dbReference>
<dbReference type="RefSeq" id="WP_184659330.1">
    <property type="nucleotide sequence ID" value="NZ_CP031518.1"/>
</dbReference>
<comment type="subunit">
    <text evidence="5">Binds ribosomal protein uS19.</text>
</comment>
<dbReference type="SUPFAM" id="SSF50447">
    <property type="entry name" value="Translation proteins"/>
    <property type="match status" value="1"/>
</dbReference>
<accession>A0A7W8G9A8</accession>
<keyword evidence="3 5" id="KW-0698">rRNA processing</keyword>
<protein>
    <recommendedName>
        <fullName evidence="5">Ribosome maturation factor RimM</fullName>
    </recommendedName>
</protein>
<dbReference type="NCBIfam" id="TIGR02273">
    <property type="entry name" value="16S_RimM"/>
    <property type="match status" value="1"/>
</dbReference>
<evidence type="ECO:0000259" key="6">
    <source>
        <dbReference type="Pfam" id="PF01782"/>
    </source>
</evidence>
<dbReference type="GO" id="GO:0005737">
    <property type="term" value="C:cytoplasm"/>
    <property type="evidence" value="ECO:0007669"/>
    <property type="project" value="UniProtKB-SubCell"/>
</dbReference>
<dbReference type="GO" id="GO:0005840">
    <property type="term" value="C:ribosome"/>
    <property type="evidence" value="ECO:0007669"/>
    <property type="project" value="InterPro"/>
</dbReference>
<dbReference type="PANTHER" id="PTHR33692:SF1">
    <property type="entry name" value="RIBOSOME MATURATION FACTOR RIMM"/>
    <property type="match status" value="1"/>
</dbReference>
<dbReference type="InterPro" id="IPR056792">
    <property type="entry name" value="PRC_RimM"/>
</dbReference>
<dbReference type="Gene3D" id="2.30.30.240">
    <property type="entry name" value="PRC-barrel domain"/>
    <property type="match status" value="1"/>
</dbReference>
<dbReference type="InterPro" id="IPR011961">
    <property type="entry name" value="RimM"/>
</dbReference>
<dbReference type="Gene3D" id="2.40.30.60">
    <property type="entry name" value="RimM"/>
    <property type="match status" value="1"/>
</dbReference>
<feature type="domain" description="Ribosome maturation factor RimM PRC barrel" evidence="7">
    <location>
        <begin position="107"/>
        <end position="195"/>
    </location>
</feature>
<evidence type="ECO:0000256" key="2">
    <source>
        <dbReference type="ARBA" id="ARBA00022517"/>
    </source>
</evidence>
<dbReference type="GO" id="GO:0006364">
    <property type="term" value="P:rRNA processing"/>
    <property type="evidence" value="ECO:0007669"/>
    <property type="project" value="UniProtKB-UniRule"/>
</dbReference>
<sequence>MEKSNQNDVFIVGFVRGSHGISGEFKVESTSGEYEHFTKMKEVALRNGKTGEQKSFSVEYAEVGGRDLYMKLVGIDNPELAQKFNKWEIIVPRKNACPLNKNEWYVEDLKNCALVYEGKDGLAVKSAPIKVGTITDVMEGGSGNLLEVHLAEDCDCLSDSIKYDSNGKVRTVYVPLKDRFIGKVDVKNKIIQLMHLWILE</sequence>
<evidence type="ECO:0000256" key="1">
    <source>
        <dbReference type="ARBA" id="ARBA00022490"/>
    </source>
</evidence>
<dbReference type="Proteomes" id="UP000518887">
    <property type="component" value="Unassembled WGS sequence"/>
</dbReference>
<dbReference type="HAMAP" id="MF_00014">
    <property type="entry name" value="Ribosome_mat_RimM"/>
    <property type="match status" value="1"/>
</dbReference>
<feature type="domain" description="RimM N-terminal" evidence="6">
    <location>
        <begin position="12"/>
        <end position="94"/>
    </location>
</feature>
<keyword evidence="1 5" id="KW-0963">Cytoplasm</keyword>
<keyword evidence="4 5" id="KW-0143">Chaperone</keyword>
<dbReference type="GO" id="GO:0042274">
    <property type="term" value="P:ribosomal small subunit biogenesis"/>
    <property type="evidence" value="ECO:0007669"/>
    <property type="project" value="UniProtKB-UniRule"/>
</dbReference>
<organism evidence="8 9">
    <name type="scientific">Treponema ruminis</name>
    <dbReference type="NCBI Taxonomy" id="744515"/>
    <lineage>
        <taxon>Bacteria</taxon>
        <taxon>Pseudomonadati</taxon>
        <taxon>Spirochaetota</taxon>
        <taxon>Spirochaetia</taxon>
        <taxon>Spirochaetales</taxon>
        <taxon>Treponemataceae</taxon>
        <taxon>Treponema</taxon>
    </lineage>
</organism>
<comment type="similarity">
    <text evidence="5">Belongs to the RimM family.</text>
</comment>
<evidence type="ECO:0000259" key="7">
    <source>
        <dbReference type="Pfam" id="PF24986"/>
    </source>
</evidence>
<dbReference type="InterPro" id="IPR036976">
    <property type="entry name" value="RimM_N_sf"/>
</dbReference>
<dbReference type="AlphaFoldDB" id="A0A7W8G9A8"/>
<comment type="domain">
    <text evidence="5">The PRC barrel domain binds ribosomal protein uS19.</text>
</comment>
<dbReference type="GO" id="GO:0043022">
    <property type="term" value="F:ribosome binding"/>
    <property type="evidence" value="ECO:0007669"/>
    <property type="project" value="InterPro"/>
</dbReference>
<dbReference type="Pfam" id="PF01782">
    <property type="entry name" value="RimM"/>
    <property type="match status" value="1"/>
</dbReference>
<keyword evidence="9" id="KW-1185">Reference proteome</keyword>
<comment type="caution">
    <text evidence="8">The sequence shown here is derived from an EMBL/GenBank/DDBJ whole genome shotgun (WGS) entry which is preliminary data.</text>
</comment>
<gene>
    <name evidence="5" type="primary">rimM</name>
    <name evidence="8" type="ORF">HNP76_001616</name>
</gene>
<evidence type="ECO:0000313" key="8">
    <source>
        <dbReference type="EMBL" id="MBB5226243.1"/>
    </source>
</evidence>
<dbReference type="EMBL" id="JACHFQ010000005">
    <property type="protein sequence ID" value="MBB5226243.1"/>
    <property type="molecule type" value="Genomic_DNA"/>
</dbReference>
<dbReference type="PANTHER" id="PTHR33692">
    <property type="entry name" value="RIBOSOME MATURATION FACTOR RIMM"/>
    <property type="match status" value="1"/>
</dbReference>
<comment type="subcellular location">
    <subcellularLocation>
        <location evidence="5">Cytoplasm</location>
    </subcellularLocation>
</comment>